<evidence type="ECO:0000313" key="5">
    <source>
        <dbReference type="EMBL" id="ABL01369.1"/>
    </source>
</evidence>
<name>A0R7R1_PELPD</name>
<feature type="signal peptide" evidence="2">
    <location>
        <begin position="1"/>
        <end position="21"/>
    </location>
</feature>
<feature type="domain" description="TraK C-terminal" evidence="4">
    <location>
        <begin position="164"/>
        <end position="279"/>
    </location>
</feature>
<keyword evidence="2" id="KW-0732">Signal</keyword>
<geneLocation type="plasmid" evidence="5 6">
    <name>pPRO1</name>
</geneLocation>
<dbReference type="AlphaFoldDB" id="A0R7R1"/>
<dbReference type="Pfam" id="PF23536">
    <property type="entry name" value="TraK_C"/>
    <property type="match status" value="1"/>
</dbReference>
<dbReference type="Pfam" id="PF06586">
    <property type="entry name" value="TraK_N"/>
    <property type="match status" value="1"/>
</dbReference>
<feature type="region of interest" description="Disordered" evidence="1">
    <location>
        <begin position="296"/>
        <end position="332"/>
    </location>
</feature>
<evidence type="ECO:0000259" key="4">
    <source>
        <dbReference type="Pfam" id="PF23536"/>
    </source>
</evidence>
<keyword evidence="6" id="KW-1185">Reference proteome</keyword>
<gene>
    <name evidence="5" type="ordered locus">Ppro_3780</name>
</gene>
<evidence type="ECO:0000313" key="6">
    <source>
        <dbReference type="Proteomes" id="UP000006732"/>
    </source>
</evidence>
<evidence type="ECO:0000256" key="2">
    <source>
        <dbReference type="SAM" id="SignalP"/>
    </source>
</evidence>
<dbReference type="InterPro" id="IPR055397">
    <property type="entry name" value="TraK_C"/>
</dbReference>
<organism evidence="5 6">
    <name type="scientific">Pelobacter propionicus (strain DSM 2379 / NBRC 103807 / OttBd1)</name>
    <dbReference type="NCBI Taxonomy" id="338966"/>
    <lineage>
        <taxon>Bacteria</taxon>
        <taxon>Pseudomonadati</taxon>
        <taxon>Thermodesulfobacteriota</taxon>
        <taxon>Desulfuromonadia</taxon>
        <taxon>Desulfuromonadales</taxon>
        <taxon>Desulfuromonadaceae</taxon>
        <taxon>Pelobacter</taxon>
    </lineage>
</organism>
<protein>
    <submittedName>
        <fullName evidence="5">Uncharacterized protein</fullName>
    </submittedName>
</protein>
<keyword evidence="5" id="KW-0614">Plasmid</keyword>
<sequence length="332" mass="37373">MRKNSMYALIALLLIPSMTCASEAKFPKTVHREGKVGHKLVSLRETGNEGKADLKVDNTPVVVIPEVSTVVFMNNRDVNRIVCHEEIKDLVFLRENGIAAKVTGKDAFVNFKFVKEGDAMLHASKPSEMYVVCGENTYNLIIVPKPDVPPQTVRLSSGLEKKIKANAEMYDGLPFEKKVIKSIKDVYTDQIAESYSIEEVGKQIGNWQEITIIHKKNVNVEGEGLRVKEYEAILKQGQVPFKLSEKIFTKKQFADNPVAISIEKHVLRPGETVRIFVVEQRQEKLQNSLYSGKETLMLKNEPIQEDAEQEAEPVKESNEETKTAKKGGEEDE</sequence>
<dbReference type="KEGG" id="ppd:Ppro_3780"/>
<dbReference type="OrthoDB" id="5393066at2"/>
<dbReference type="HOGENOM" id="CLU_979791_0_0_7"/>
<evidence type="ECO:0000259" key="3">
    <source>
        <dbReference type="Pfam" id="PF06586"/>
    </source>
</evidence>
<proteinExistence type="predicted"/>
<accession>A0R7R1</accession>
<reference evidence="5 6" key="1">
    <citation type="submission" date="2006-10" db="EMBL/GenBank/DDBJ databases">
        <title>Complete sequence of plasmid pPRO1 of Pelobacter propionicus DSM 2379.</title>
        <authorList>
            <consortium name="US DOE Joint Genome Institute"/>
            <person name="Copeland A."/>
            <person name="Lucas S."/>
            <person name="Lapidus A."/>
            <person name="Barry K."/>
            <person name="Detter J.C."/>
            <person name="Glavina del Rio T."/>
            <person name="Hammon N."/>
            <person name="Israni S."/>
            <person name="Dalin E."/>
            <person name="Tice H."/>
            <person name="Pitluck S."/>
            <person name="Saunders E."/>
            <person name="Brettin T."/>
            <person name="Bruce D."/>
            <person name="Han C."/>
            <person name="Tapia R."/>
            <person name="Schmutz J."/>
            <person name="Larimer F."/>
            <person name="Land M."/>
            <person name="Hauser L."/>
            <person name="Kyrpides N."/>
            <person name="Kim E."/>
            <person name="Lovley D."/>
            <person name="Richardson P."/>
        </authorList>
    </citation>
    <scope>NUCLEOTIDE SEQUENCE [LARGE SCALE GENOMIC DNA]</scope>
    <source>
        <strain evidence="6">DSM 2379 / NBRC 103807 / OttBd1</strain>
        <plasmid evidence="6">Plasmid pPRO1</plasmid>
    </source>
</reference>
<feature type="domain" description="TraK N-terminal" evidence="3">
    <location>
        <begin position="65"/>
        <end position="157"/>
    </location>
</feature>
<feature type="compositionally biased region" description="Basic and acidic residues" evidence="1">
    <location>
        <begin position="312"/>
        <end position="332"/>
    </location>
</feature>
<dbReference type="EMBL" id="CP000483">
    <property type="protein sequence ID" value="ABL01369.1"/>
    <property type="molecule type" value="Genomic_DNA"/>
</dbReference>
<dbReference type="Proteomes" id="UP000006732">
    <property type="component" value="Plasmid pPRO1"/>
</dbReference>
<feature type="chain" id="PRO_5002629341" evidence="2">
    <location>
        <begin position="22"/>
        <end position="332"/>
    </location>
</feature>
<dbReference type="InterPro" id="IPR010563">
    <property type="entry name" value="TraK_N"/>
</dbReference>
<evidence type="ECO:0000256" key="1">
    <source>
        <dbReference type="SAM" id="MobiDB-lite"/>
    </source>
</evidence>
<dbReference type="RefSeq" id="WP_011733888.1">
    <property type="nucleotide sequence ID" value="NC_008607.1"/>
</dbReference>
<dbReference type="eggNOG" id="ENOG503275J">
    <property type="taxonomic scope" value="Bacteria"/>
</dbReference>